<dbReference type="RefSeq" id="WP_214158184.1">
    <property type="nucleotide sequence ID" value="NZ_JAHBAY010000010.1"/>
</dbReference>
<dbReference type="Proteomes" id="UP001197247">
    <property type="component" value="Unassembled WGS sequence"/>
</dbReference>
<reference evidence="1 2" key="1">
    <citation type="submission" date="2021-05" db="EMBL/GenBank/DDBJ databases">
        <title>Kineosporia and Streptomyces sp. nov. two new marine actinobacteria isolated from Coral.</title>
        <authorList>
            <person name="Buangrab K."/>
            <person name="Sutthacheep M."/>
            <person name="Yeemin T."/>
            <person name="Harunari E."/>
            <person name="Igarashi Y."/>
            <person name="Kanchanasin P."/>
            <person name="Tanasupawat S."/>
            <person name="Phongsopitanun W."/>
        </authorList>
    </citation>
    <scope>NUCLEOTIDE SEQUENCE [LARGE SCALE GENOMIC DNA]</scope>
    <source>
        <strain evidence="1 2">J2-2</strain>
    </source>
</reference>
<evidence type="ECO:0008006" key="3">
    <source>
        <dbReference type="Google" id="ProtNLM"/>
    </source>
</evidence>
<evidence type="ECO:0000313" key="2">
    <source>
        <dbReference type="Proteomes" id="UP001197247"/>
    </source>
</evidence>
<accession>A0ABS5TL24</accession>
<keyword evidence="2" id="KW-1185">Reference proteome</keyword>
<protein>
    <recommendedName>
        <fullName evidence="3">Phage protein Gp19/Gp15/Gp42</fullName>
    </recommendedName>
</protein>
<comment type="caution">
    <text evidence="1">The sequence shown here is derived from an EMBL/GenBank/DDBJ whole genome shotgun (WGS) entry which is preliminary data.</text>
</comment>
<gene>
    <name evidence="1" type="ORF">KIH74_22925</name>
</gene>
<organism evidence="1 2">
    <name type="scientific">Kineosporia corallincola</name>
    <dbReference type="NCBI Taxonomy" id="2835133"/>
    <lineage>
        <taxon>Bacteria</taxon>
        <taxon>Bacillati</taxon>
        <taxon>Actinomycetota</taxon>
        <taxon>Actinomycetes</taxon>
        <taxon>Kineosporiales</taxon>
        <taxon>Kineosporiaceae</taxon>
        <taxon>Kineosporia</taxon>
    </lineage>
</organism>
<sequence length="143" mass="14866">MAYATVADLEAKWGKELSVVQAAMAEVLLEEGSAILDASVPGLAAAAGVSVPMILIRKVLTDAALRVLRNPAGVTTQTVGPESATFSGQSQRAELQFLPAELALITPADGGLSVGGYVIGSFRLGRPDWCHGGGAFTPERRWC</sequence>
<evidence type="ECO:0000313" key="1">
    <source>
        <dbReference type="EMBL" id="MBT0771813.1"/>
    </source>
</evidence>
<dbReference type="EMBL" id="JAHBAY010000010">
    <property type="protein sequence ID" value="MBT0771813.1"/>
    <property type="molecule type" value="Genomic_DNA"/>
</dbReference>
<name>A0ABS5TL24_9ACTN</name>
<proteinExistence type="predicted"/>